<accession>A0A1L8ZAC6</accession>
<dbReference type="EMBL" id="JNBW01000376">
    <property type="protein sequence ID" value="OJH14707.1"/>
    <property type="molecule type" value="Genomic_DNA"/>
</dbReference>
<comment type="caution">
    <text evidence="2">The sequence shown here is derived from an EMBL/GenBank/DDBJ whole genome shotgun (WGS) entry which is preliminary data.</text>
</comment>
<reference evidence="2" key="1">
    <citation type="journal article" date="2015" name="Microbiology">
        <title>Similarities in murine infection and immune response to Borrelia bissettii and Borrelia burgdorferi sensu stricto.</title>
        <authorList>
            <person name="Leydet B.F.Jr."/>
            <person name="Liang F.T."/>
        </authorList>
    </citation>
    <scope>NUCLEOTIDE SEQUENCE [LARGE SCALE GENOMIC DNA]</scope>
    <source>
        <strain evidence="2">CO275</strain>
        <plasmid evidence="2">cp26</plasmid>
    </source>
</reference>
<protein>
    <submittedName>
        <fullName evidence="2">Uncharacterized protein</fullName>
    </submittedName>
</protein>
<proteinExistence type="predicted"/>
<gene>
    <name evidence="2" type="ORF">ER70_07095</name>
    <name evidence="1" type="ORF">ER70_07110</name>
</gene>
<keyword evidence="2" id="KW-0614">Plasmid</keyword>
<dbReference type="EMBL" id="JNBW01000378">
    <property type="protein sequence ID" value="OJH14703.1"/>
    <property type="molecule type" value="Genomic_DNA"/>
</dbReference>
<evidence type="ECO:0000313" key="2">
    <source>
        <dbReference type="EMBL" id="OJH14707.1"/>
    </source>
</evidence>
<organism evidence="2">
    <name type="scientific">Borrelia bissettiae</name>
    <name type="common">Borreliella bissettiae</name>
    <dbReference type="NCBI Taxonomy" id="64897"/>
    <lineage>
        <taxon>Bacteria</taxon>
        <taxon>Pseudomonadati</taxon>
        <taxon>Spirochaetota</taxon>
        <taxon>Spirochaetia</taxon>
        <taxon>Spirochaetales</taxon>
        <taxon>Borreliaceae</taxon>
        <taxon>Borreliella</taxon>
    </lineage>
</organism>
<dbReference type="AlphaFoldDB" id="A0A1L8ZAC6"/>
<feature type="non-terminal residue" evidence="2">
    <location>
        <position position="71"/>
    </location>
</feature>
<evidence type="ECO:0000313" key="1">
    <source>
        <dbReference type="EMBL" id="OJH14703.1"/>
    </source>
</evidence>
<sequence length="71" mass="7719">MYVRGIKKNIKKLGIFSLILEKLIFNISLHIENPTYISAAAVALAGTAINNGERNIAIKNIMPVTIVVSPV</sequence>
<name>A0A1L8ZAC6_BORBI</name>
<geneLocation type="plasmid" evidence="2">
    <name>cp26</name>
</geneLocation>
<reference evidence="2" key="2">
    <citation type="submission" date="2015-07" db="EMBL/GenBank/DDBJ databases">
        <authorList>
            <person name="Noorani M."/>
        </authorList>
    </citation>
    <scope>NUCLEOTIDE SEQUENCE</scope>
    <source>
        <strain evidence="2">CO275</strain>
        <plasmid evidence="2">cp26</plasmid>
    </source>
</reference>